<evidence type="ECO:0000313" key="5">
    <source>
        <dbReference type="EMBL" id="CBZ51299.1"/>
    </source>
</evidence>
<feature type="repeat" description="WD" evidence="3">
    <location>
        <begin position="199"/>
        <end position="237"/>
    </location>
</feature>
<dbReference type="PANTHER" id="PTHR22889:SF0">
    <property type="entry name" value="WD REPEAT-CONTAINING PROTEIN 89"/>
    <property type="match status" value="1"/>
</dbReference>
<dbReference type="SMART" id="SM00320">
    <property type="entry name" value="WD40"/>
    <property type="match status" value="5"/>
</dbReference>
<evidence type="ECO:0000313" key="6">
    <source>
        <dbReference type="EMBL" id="CEL68613.1"/>
    </source>
</evidence>
<reference evidence="6" key="4">
    <citation type="journal article" date="2015" name="PLoS ONE">
        <title>Comprehensive Evaluation of Toxoplasma gondii VEG and Neospora caninum LIV Genomes with Tachyzoite Stage Transcriptome and Proteome Defines Novel Transcript Features.</title>
        <authorList>
            <person name="Ramaprasad A."/>
            <person name="Mourier T."/>
            <person name="Naeem R."/>
            <person name="Malas T.B."/>
            <person name="Moussa E."/>
            <person name="Panigrahi A."/>
            <person name="Vermont S.J."/>
            <person name="Otto T.D."/>
            <person name="Wastling J."/>
            <person name="Pain A."/>
        </authorList>
    </citation>
    <scope>NUCLEOTIDE SEQUENCE</scope>
    <source>
        <strain evidence="6">Liverpool</strain>
    </source>
</reference>
<accession>F0VCH7</accession>
<name>F0VCH7_NEOCL</name>
<dbReference type="PANTHER" id="PTHR22889">
    <property type="entry name" value="WD REPEAT-CONTAINING PROTEIN 89"/>
    <property type="match status" value="1"/>
</dbReference>
<dbReference type="SUPFAM" id="SSF50978">
    <property type="entry name" value="WD40 repeat-like"/>
    <property type="match status" value="1"/>
</dbReference>
<dbReference type="Proteomes" id="UP000007494">
    <property type="component" value="Chromosome IX"/>
</dbReference>
<sequence>MATPLSLLSCSPGNSCVDSYPFTLQASFSAPSASPPFLQHVVCNSTASRLCVSSSSRSLLFLDPFTFSPTSEIPFAHASQITHLSFFSSSPHVLASASQDGTVRLWDSRLPSAAPCVGTLRLAPAGSTDAEVWTVSLNSSDSLLATSVKNICWLFDLRGGVKSCSGREEASAQAPCSGRRKKGKDKKAEFGPQNALARVEAHSDTVTALLFHPTADHLLFSGAEDQLVCVYDLTRGKWNGDLPSSSAPAAPGGDSDDLPDEEEDRMMVGCFSHGRPVKNLSVLGPEDDCICVTSPMEDVALWHLSGLAQKFASAEREEEMETDGELNGQRENAGWQIEKKADWQQLRNHPALTVAESGGCIIESFYEHASGRLFLLAGSVEGNLVLFHANLDGLLPAAQFAVPPTRSGHTGLVRDATTIPSSFSSSAAHLAFPAGAPFSSFVVVTCGEDGRLCAWKQELADEEDSRVAPAKQKRLNIRNHRWPKGDSSRDADTPGGSPFNSNHGRCAPY</sequence>
<evidence type="ECO:0000256" key="3">
    <source>
        <dbReference type="PROSITE-ProRule" id="PRU00221"/>
    </source>
</evidence>
<keyword evidence="7" id="KW-1185">Reference proteome</keyword>
<dbReference type="InParanoid" id="F0VCH7"/>
<dbReference type="InterPro" id="IPR039328">
    <property type="entry name" value="WDR89"/>
</dbReference>
<keyword evidence="1 3" id="KW-0853">WD repeat</keyword>
<dbReference type="RefSeq" id="XP_003881332.1">
    <property type="nucleotide sequence ID" value="XM_003881283.1"/>
</dbReference>
<evidence type="ECO:0000313" key="7">
    <source>
        <dbReference type="Proteomes" id="UP000007494"/>
    </source>
</evidence>
<dbReference type="PROSITE" id="PS50082">
    <property type="entry name" value="WD_REPEATS_2"/>
    <property type="match status" value="2"/>
</dbReference>
<dbReference type="AlphaFoldDB" id="F0VCH7"/>
<evidence type="ECO:0000256" key="2">
    <source>
        <dbReference type="ARBA" id="ARBA00022737"/>
    </source>
</evidence>
<feature type="compositionally biased region" description="Basic and acidic residues" evidence="4">
    <location>
        <begin position="483"/>
        <end position="492"/>
    </location>
</feature>
<reference evidence="5" key="2">
    <citation type="submission" date="2011-03" db="EMBL/GenBank/DDBJ databases">
        <title>Comparative genomics and transcriptomics of Neospora caninum and Toxoplasma gondii.</title>
        <authorList>
            <person name="Reid A.J."/>
            <person name="Sohal A."/>
            <person name="Harris D."/>
            <person name="Quail M."/>
            <person name="Sanders M."/>
            <person name="Berriman M."/>
            <person name="Wastling J.M."/>
            <person name="Pain A."/>
        </authorList>
    </citation>
    <scope>NUCLEOTIDE SEQUENCE</scope>
    <source>
        <strain evidence="5">Liverpool</strain>
    </source>
</reference>
<dbReference type="InterPro" id="IPR036322">
    <property type="entry name" value="WD40_repeat_dom_sf"/>
</dbReference>
<dbReference type="SUPFAM" id="SSF50993">
    <property type="entry name" value="Peptidase/esterase 'gauge' domain"/>
    <property type="match status" value="1"/>
</dbReference>
<feature type="region of interest" description="Disordered" evidence="4">
    <location>
        <begin position="465"/>
        <end position="509"/>
    </location>
</feature>
<keyword evidence="2" id="KW-0677">Repeat</keyword>
<feature type="compositionally biased region" description="Basic residues" evidence="4">
    <location>
        <begin position="471"/>
        <end position="482"/>
    </location>
</feature>
<dbReference type="VEuPathDB" id="ToxoDB:NCLIV_043650"/>
<dbReference type="OMA" id="EDQLVCV"/>
<evidence type="ECO:0000256" key="4">
    <source>
        <dbReference type="SAM" id="MobiDB-lite"/>
    </source>
</evidence>
<gene>
    <name evidence="6" type="ORF">BN1204_043650</name>
    <name evidence="5" type="ORF">NCLIV_043650</name>
</gene>
<dbReference type="Gene3D" id="2.130.10.10">
    <property type="entry name" value="YVTN repeat-like/Quinoprotein amine dehydrogenase"/>
    <property type="match status" value="2"/>
</dbReference>
<feature type="region of interest" description="Disordered" evidence="4">
    <location>
        <begin position="168"/>
        <end position="191"/>
    </location>
</feature>
<reference evidence="7" key="3">
    <citation type="journal article" date="2012" name="PLoS Pathog.">
        <title>Comparative genomics of the apicomplexan parasites Toxoplasma gondii and Neospora caninum: Coccidia differing in host range and transmission strategy.</title>
        <authorList>
            <person name="Reid A.J."/>
            <person name="Vermont S.J."/>
            <person name="Cotton J.A."/>
            <person name="Harris D."/>
            <person name="Hill-Cawthorne G.A."/>
            <person name="Konen-Waisman S."/>
            <person name="Latham S.M."/>
            <person name="Mourier T."/>
            <person name="Norton R."/>
            <person name="Quail M.A."/>
            <person name="Sanders M."/>
            <person name="Shanmugam D."/>
            <person name="Sohal A."/>
            <person name="Wasmuth J.D."/>
            <person name="Brunk B."/>
            <person name="Grigg M.E."/>
            <person name="Howard J.C."/>
            <person name="Parkinson J."/>
            <person name="Roos D.S."/>
            <person name="Trees A.J."/>
            <person name="Berriman M."/>
            <person name="Pain A."/>
            <person name="Wastling J.M."/>
        </authorList>
    </citation>
    <scope>NUCLEOTIDE SEQUENCE [LARGE SCALE GENOMIC DNA]</scope>
    <source>
        <strain evidence="7">Liverpool</strain>
    </source>
</reference>
<dbReference type="InterPro" id="IPR015943">
    <property type="entry name" value="WD40/YVTN_repeat-like_dom_sf"/>
</dbReference>
<dbReference type="InterPro" id="IPR001680">
    <property type="entry name" value="WD40_rpt"/>
</dbReference>
<dbReference type="PROSITE" id="PS50294">
    <property type="entry name" value="WD_REPEATS_REGION"/>
    <property type="match status" value="1"/>
</dbReference>
<dbReference type="EMBL" id="LN714484">
    <property type="protein sequence ID" value="CEL68613.1"/>
    <property type="molecule type" value="Genomic_DNA"/>
</dbReference>
<protein>
    <submittedName>
        <fullName evidence="5">Putative WD domain, G-beta repeat-containing protein</fullName>
    </submittedName>
    <submittedName>
        <fullName evidence="6">WD domain, G-beta repeat-containing protein,putative</fullName>
    </submittedName>
</protein>
<dbReference type="GeneID" id="13440284"/>
<feature type="repeat" description="WD" evidence="3">
    <location>
        <begin position="74"/>
        <end position="107"/>
    </location>
</feature>
<organism evidence="5 7">
    <name type="scientific">Neospora caninum (strain Liverpool)</name>
    <dbReference type="NCBI Taxonomy" id="572307"/>
    <lineage>
        <taxon>Eukaryota</taxon>
        <taxon>Sar</taxon>
        <taxon>Alveolata</taxon>
        <taxon>Apicomplexa</taxon>
        <taxon>Conoidasida</taxon>
        <taxon>Coccidia</taxon>
        <taxon>Eucoccidiorida</taxon>
        <taxon>Eimeriorina</taxon>
        <taxon>Sarcocystidae</taxon>
        <taxon>Neospora</taxon>
    </lineage>
</organism>
<feature type="region of interest" description="Disordered" evidence="4">
    <location>
        <begin position="242"/>
        <end position="261"/>
    </location>
</feature>
<dbReference type="eggNOG" id="ENOG502QZ20">
    <property type="taxonomic scope" value="Eukaryota"/>
</dbReference>
<feature type="compositionally biased region" description="Low complexity" evidence="4">
    <location>
        <begin position="242"/>
        <end position="253"/>
    </location>
</feature>
<evidence type="ECO:0000256" key="1">
    <source>
        <dbReference type="ARBA" id="ARBA00022574"/>
    </source>
</evidence>
<dbReference type="EMBL" id="FR823385">
    <property type="protein sequence ID" value="CBZ51299.1"/>
    <property type="molecule type" value="Genomic_DNA"/>
</dbReference>
<dbReference type="OrthoDB" id="25131at2759"/>
<dbReference type="Pfam" id="PF00400">
    <property type="entry name" value="WD40"/>
    <property type="match status" value="2"/>
</dbReference>
<reference evidence="5" key="1">
    <citation type="submission" date="2011-02" db="EMBL/GenBank/DDBJ databases">
        <authorList>
            <person name="Aslett M."/>
        </authorList>
    </citation>
    <scope>NUCLEOTIDE SEQUENCE</scope>
    <source>
        <strain evidence="5">Liverpool</strain>
    </source>
</reference>
<proteinExistence type="predicted"/>